<dbReference type="Proteomes" id="UP000005801">
    <property type="component" value="Unassembled WGS sequence"/>
</dbReference>
<reference evidence="7 8" key="1">
    <citation type="submission" date="2007-06" db="EMBL/GenBank/DDBJ databases">
        <authorList>
            <person name="Shimkets L."/>
            <person name="Ferriera S."/>
            <person name="Johnson J."/>
            <person name="Kravitz S."/>
            <person name="Beeson K."/>
            <person name="Sutton G."/>
            <person name="Rogers Y.-H."/>
            <person name="Friedman R."/>
            <person name="Frazier M."/>
            <person name="Venter J.C."/>
        </authorList>
    </citation>
    <scope>NUCLEOTIDE SEQUENCE [LARGE SCALE GENOMIC DNA]</scope>
    <source>
        <strain evidence="7 8">SIR-1</strain>
    </source>
</reference>
<feature type="domain" description="Survival protein SurE-like phosphatase/nucleotidase" evidence="6">
    <location>
        <begin position="2"/>
        <end position="154"/>
    </location>
</feature>
<dbReference type="GO" id="GO:0008253">
    <property type="term" value="F:5'-nucleotidase activity"/>
    <property type="evidence" value="ECO:0007669"/>
    <property type="project" value="UniProtKB-EC"/>
</dbReference>
<dbReference type="NCBIfam" id="TIGR00087">
    <property type="entry name" value="surE"/>
    <property type="match status" value="1"/>
</dbReference>
<dbReference type="Pfam" id="PF01975">
    <property type="entry name" value="SurE"/>
    <property type="match status" value="1"/>
</dbReference>
<dbReference type="SUPFAM" id="SSF64167">
    <property type="entry name" value="SurE-like"/>
    <property type="match status" value="1"/>
</dbReference>
<evidence type="ECO:0000259" key="6">
    <source>
        <dbReference type="Pfam" id="PF01975"/>
    </source>
</evidence>
<evidence type="ECO:0000313" key="7">
    <source>
        <dbReference type="EMBL" id="EDM79057.1"/>
    </source>
</evidence>
<keyword evidence="4" id="KW-0479">Metal-binding</keyword>
<dbReference type="InterPro" id="IPR002828">
    <property type="entry name" value="SurE-like_Pase/nucleotidase"/>
</dbReference>
<evidence type="ECO:0000256" key="3">
    <source>
        <dbReference type="ARBA" id="ARBA00012643"/>
    </source>
</evidence>
<dbReference type="InterPro" id="IPR036523">
    <property type="entry name" value="SurE-like_sf"/>
</dbReference>
<dbReference type="InterPro" id="IPR030048">
    <property type="entry name" value="SurE"/>
</dbReference>
<evidence type="ECO:0000256" key="5">
    <source>
        <dbReference type="ARBA" id="ARBA00022801"/>
    </source>
</evidence>
<dbReference type="eggNOG" id="COG0496">
    <property type="taxonomic scope" value="Bacteria"/>
</dbReference>
<dbReference type="EMBL" id="ABCS01000023">
    <property type="protein sequence ID" value="EDM79057.1"/>
    <property type="molecule type" value="Genomic_DNA"/>
</dbReference>
<sequence>MLVCAPTSERSGFSHAITLRSSLRSEPAPEFGRNWYAVSGTPVDCVYLAALHLCERPPDLVLSGINPGYNLGADVFYSGTVGAAREGLIRGSSALAVSVEPGGAPQLAAPFVRTLVPMLLERSATGERHLLNLNVPCEAHGGLRVTRLGHRRYEDKVDERQDPSGRPYFWIGGPPAEHDAGATEDLGAVAEGFAAITPLELDITAPEIDDWARALNPE</sequence>
<keyword evidence="8" id="KW-1185">Reference proteome</keyword>
<gene>
    <name evidence="7" type="ORF">PPSIR1_10655</name>
</gene>
<comment type="caution">
    <text evidence="7">The sequence shown here is derived from an EMBL/GenBank/DDBJ whole genome shotgun (WGS) entry which is preliminary data.</text>
</comment>
<evidence type="ECO:0000313" key="8">
    <source>
        <dbReference type="Proteomes" id="UP000005801"/>
    </source>
</evidence>
<protein>
    <recommendedName>
        <fullName evidence="3">5'-nucleotidase</fullName>
        <ecNumber evidence="3">3.1.3.5</ecNumber>
    </recommendedName>
</protein>
<dbReference type="STRING" id="391625.PPSIR1_10655"/>
<evidence type="ECO:0000256" key="4">
    <source>
        <dbReference type="ARBA" id="ARBA00022723"/>
    </source>
</evidence>
<evidence type="ECO:0000256" key="1">
    <source>
        <dbReference type="ARBA" id="ARBA00000815"/>
    </source>
</evidence>
<keyword evidence="5" id="KW-0378">Hydrolase</keyword>
<dbReference type="AlphaFoldDB" id="A6G4W5"/>
<dbReference type="PANTHER" id="PTHR30457">
    <property type="entry name" value="5'-NUCLEOTIDASE SURE"/>
    <property type="match status" value="1"/>
</dbReference>
<dbReference type="Gene3D" id="3.40.1210.10">
    <property type="entry name" value="Survival protein SurE-like phosphatase/nucleotidase"/>
    <property type="match status" value="1"/>
</dbReference>
<dbReference type="GO" id="GO:0046872">
    <property type="term" value="F:metal ion binding"/>
    <property type="evidence" value="ECO:0007669"/>
    <property type="project" value="UniProtKB-KW"/>
</dbReference>
<comment type="catalytic activity">
    <reaction evidence="1">
        <text>a ribonucleoside 5'-phosphate + H2O = a ribonucleoside + phosphate</text>
        <dbReference type="Rhea" id="RHEA:12484"/>
        <dbReference type="ChEBI" id="CHEBI:15377"/>
        <dbReference type="ChEBI" id="CHEBI:18254"/>
        <dbReference type="ChEBI" id="CHEBI:43474"/>
        <dbReference type="ChEBI" id="CHEBI:58043"/>
        <dbReference type="EC" id="3.1.3.5"/>
    </reaction>
</comment>
<organism evidence="7 8">
    <name type="scientific">Plesiocystis pacifica SIR-1</name>
    <dbReference type="NCBI Taxonomy" id="391625"/>
    <lineage>
        <taxon>Bacteria</taxon>
        <taxon>Pseudomonadati</taxon>
        <taxon>Myxococcota</taxon>
        <taxon>Polyangia</taxon>
        <taxon>Nannocystales</taxon>
        <taxon>Nannocystaceae</taxon>
        <taxon>Plesiocystis</taxon>
    </lineage>
</organism>
<proteinExistence type="inferred from homology"/>
<evidence type="ECO:0000256" key="2">
    <source>
        <dbReference type="ARBA" id="ARBA00011062"/>
    </source>
</evidence>
<dbReference type="EC" id="3.1.3.5" evidence="3"/>
<name>A6G4W5_9BACT</name>
<accession>A6G4W5</accession>
<dbReference type="PANTHER" id="PTHR30457:SF0">
    <property type="entry name" value="PHOSPHATASE, PUTATIVE (AFU_ORTHOLOGUE AFUA_4G01070)-RELATED"/>
    <property type="match status" value="1"/>
</dbReference>
<comment type="similarity">
    <text evidence="2">Belongs to the SurE nucleotidase family.</text>
</comment>